<comment type="caution">
    <text evidence="4">The sequence shown here is derived from an EMBL/GenBank/DDBJ whole genome shotgun (WGS) entry which is preliminary data.</text>
</comment>
<dbReference type="PANTHER" id="PTHR43662:SF3">
    <property type="entry name" value="DOMAIN PROTEIN, PUTATIVE (AFU_ORTHOLOGUE AFUA_6G11970)-RELATED"/>
    <property type="match status" value="1"/>
</dbReference>
<dbReference type="InterPro" id="IPR018535">
    <property type="entry name" value="DUF1996"/>
</dbReference>
<evidence type="ECO:0000259" key="3">
    <source>
        <dbReference type="Pfam" id="PF09362"/>
    </source>
</evidence>
<name>A0ABR3Q7P6_9TREE</name>
<feature type="chain" id="PRO_5045324634" description="DUF1996 domain-containing protein" evidence="2">
    <location>
        <begin position="23"/>
        <end position="443"/>
    </location>
</feature>
<dbReference type="Pfam" id="PF09362">
    <property type="entry name" value="DUF1996"/>
    <property type="match status" value="1"/>
</dbReference>
<evidence type="ECO:0000313" key="4">
    <source>
        <dbReference type="EMBL" id="KAL1410676.1"/>
    </source>
</evidence>
<feature type="domain" description="DUF1996" evidence="3">
    <location>
        <begin position="38"/>
        <end position="273"/>
    </location>
</feature>
<accession>A0ABR3Q7P6</accession>
<gene>
    <name evidence="4" type="ORF">Q8F55_004695</name>
</gene>
<reference evidence="4 5" key="1">
    <citation type="submission" date="2023-08" db="EMBL/GenBank/DDBJ databases">
        <title>Annotated Genome Sequence of Vanrija albida AlHP1.</title>
        <authorList>
            <person name="Herzog R."/>
        </authorList>
    </citation>
    <scope>NUCLEOTIDE SEQUENCE [LARGE SCALE GENOMIC DNA]</scope>
    <source>
        <strain evidence="4 5">AlHP1</strain>
    </source>
</reference>
<sequence>MFTSSLYSVLAILATGAHVVSAGQFAVDLGALLTARIDPLVDPGNDRDIGHVHTVFGASNFRSQINTPDEMRAAKCTSAVTTADKSNYWVPTLFFKNPEGEYEAAYLQGARAYYNVNPNDKTEPFPDGLRMISGTGGNRAWTEKSIGVAFGTLEDRMGPYLPNNTNTKLGSTPSNQFQYHIRFPSCGNGELDSPDHFSHMAWQRDHNGPTAWGGGSCPESHPIRYPTLTLEVYWTIHHSARERWRKGDDDANLVLANGDEVGGSLHADFIMGWDRDIFSRAIKDEACLNADSDITKCPVFDSTAVHDDSHKHCRYQGQIPSEELGYYKQLKSLPGKNAPWPRGLGDEKPDGSRSDYTKPGWTWPNVAWESAVAFPQWPLAVDFENAPSGAPTQDFLNQFTPILRDNFRPWHALTSNPAGTSEDVKGNRDYNSAPNKVQQVYGL</sequence>
<feature type="region of interest" description="Disordered" evidence="1">
    <location>
        <begin position="414"/>
        <end position="434"/>
    </location>
</feature>
<evidence type="ECO:0000256" key="2">
    <source>
        <dbReference type="SAM" id="SignalP"/>
    </source>
</evidence>
<evidence type="ECO:0000256" key="1">
    <source>
        <dbReference type="SAM" id="MobiDB-lite"/>
    </source>
</evidence>
<feature type="signal peptide" evidence="2">
    <location>
        <begin position="1"/>
        <end position="22"/>
    </location>
</feature>
<dbReference type="RefSeq" id="XP_069210620.1">
    <property type="nucleotide sequence ID" value="XM_069353202.1"/>
</dbReference>
<keyword evidence="5" id="KW-1185">Reference proteome</keyword>
<evidence type="ECO:0000313" key="5">
    <source>
        <dbReference type="Proteomes" id="UP001565368"/>
    </source>
</evidence>
<protein>
    <recommendedName>
        <fullName evidence="3">DUF1996 domain-containing protein</fullName>
    </recommendedName>
</protein>
<organism evidence="4 5">
    <name type="scientific">Vanrija albida</name>
    <dbReference type="NCBI Taxonomy" id="181172"/>
    <lineage>
        <taxon>Eukaryota</taxon>
        <taxon>Fungi</taxon>
        <taxon>Dikarya</taxon>
        <taxon>Basidiomycota</taxon>
        <taxon>Agaricomycotina</taxon>
        <taxon>Tremellomycetes</taxon>
        <taxon>Trichosporonales</taxon>
        <taxon>Trichosporonaceae</taxon>
        <taxon>Vanrija</taxon>
    </lineage>
</organism>
<dbReference type="Proteomes" id="UP001565368">
    <property type="component" value="Unassembled WGS sequence"/>
</dbReference>
<proteinExistence type="predicted"/>
<dbReference type="EMBL" id="JBBXJM010000003">
    <property type="protein sequence ID" value="KAL1410676.1"/>
    <property type="molecule type" value="Genomic_DNA"/>
</dbReference>
<keyword evidence="2" id="KW-0732">Signal</keyword>
<dbReference type="PANTHER" id="PTHR43662">
    <property type="match status" value="1"/>
</dbReference>
<dbReference type="GeneID" id="95985738"/>